<proteinExistence type="predicted"/>
<dbReference type="InterPro" id="IPR007540">
    <property type="entry name" value="Fimbrial_CS1-type"/>
</dbReference>
<accession>A0AAP7L0M6</accession>
<name>A0AAP7L0M6_STEMA</name>
<evidence type="ECO:0000256" key="1">
    <source>
        <dbReference type="SAM" id="SignalP"/>
    </source>
</evidence>
<evidence type="ECO:0008006" key="4">
    <source>
        <dbReference type="Google" id="ProtNLM"/>
    </source>
</evidence>
<feature type="signal peptide" evidence="1">
    <location>
        <begin position="1"/>
        <end position="23"/>
    </location>
</feature>
<keyword evidence="1" id="KW-0732">Signal</keyword>
<comment type="caution">
    <text evidence="2">The sequence shown here is derived from an EMBL/GenBank/DDBJ whole genome shotgun (WGS) entry which is preliminary data.</text>
</comment>
<dbReference type="RefSeq" id="WP_065182295.1">
    <property type="nucleotide sequence ID" value="NZ_LYVI01000006.1"/>
</dbReference>
<dbReference type="EMBL" id="LYVI01000006">
    <property type="protein sequence ID" value="OBU61285.1"/>
    <property type="molecule type" value="Genomic_DNA"/>
</dbReference>
<protein>
    <recommendedName>
        <fullName evidence="4">Adhesin</fullName>
    </recommendedName>
</protein>
<reference evidence="2 3" key="1">
    <citation type="submission" date="2016-05" db="EMBL/GenBank/DDBJ databases">
        <title>Draft Genome Sequences of Stenotrophomonas maltophilia Strains Sm32COP, Sm41DVV, Sm46PAILV, SmF3, SmF22, SmSOFb1 and SmCVFa1, Isolated from Different Manures, in France.</title>
        <authorList>
            <person name="Nazaret S."/>
            <person name="Bodilis J."/>
        </authorList>
    </citation>
    <scope>NUCLEOTIDE SEQUENCE [LARGE SCALE GENOMIC DNA]</scope>
    <source>
        <strain evidence="2 3">Sm41DVV</strain>
    </source>
</reference>
<gene>
    <name evidence="2" type="ORF">A9K56_11355</name>
</gene>
<dbReference type="Proteomes" id="UP000092125">
    <property type="component" value="Unassembled WGS sequence"/>
</dbReference>
<sequence length="165" mass="16945">MNLKSITVAALAALALSPAVAFADPEQFPLQINVTATVPSPTGLQISPVGDWAGETQDLPWNMTTQRLEPVQKQIDMKSGLGAITAHLAYDAKLAAQAGEMPMTVSVAGKTLAVGAAAAIEVATEVEAAAGKRAFVSIAAAPVGGDYQQGNYSGTVSMMFESRSP</sequence>
<feature type="chain" id="PRO_5042945382" description="Adhesin" evidence="1">
    <location>
        <begin position="24"/>
        <end position="165"/>
    </location>
</feature>
<dbReference type="Gene3D" id="2.60.40.2040">
    <property type="entry name" value="CFA/I fimbrial subunit E, pilin domain"/>
    <property type="match status" value="1"/>
</dbReference>
<dbReference type="Pfam" id="PF04449">
    <property type="entry name" value="Fimbrial_CS1"/>
    <property type="match status" value="1"/>
</dbReference>
<organism evidence="2 3">
    <name type="scientific">Stenotrophomonas maltophilia</name>
    <name type="common">Pseudomonas maltophilia</name>
    <name type="synonym">Xanthomonas maltophilia</name>
    <dbReference type="NCBI Taxonomy" id="40324"/>
    <lineage>
        <taxon>Bacteria</taxon>
        <taxon>Pseudomonadati</taxon>
        <taxon>Pseudomonadota</taxon>
        <taxon>Gammaproteobacteria</taxon>
        <taxon>Lysobacterales</taxon>
        <taxon>Lysobacteraceae</taxon>
        <taxon>Stenotrophomonas</taxon>
        <taxon>Stenotrophomonas maltophilia group</taxon>
    </lineage>
</organism>
<evidence type="ECO:0000313" key="3">
    <source>
        <dbReference type="Proteomes" id="UP000092125"/>
    </source>
</evidence>
<dbReference type="AlphaFoldDB" id="A0AAP7L0M6"/>
<dbReference type="GO" id="GO:0009289">
    <property type="term" value="C:pilus"/>
    <property type="evidence" value="ECO:0007669"/>
    <property type="project" value="InterPro"/>
</dbReference>
<evidence type="ECO:0000313" key="2">
    <source>
        <dbReference type="EMBL" id="OBU61285.1"/>
    </source>
</evidence>